<feature type="transmembrane region" description="Helical" evidence="1">
    <location>
        <begin position="152"/>
        <end position="168"/>
    </location>
</feature>
<evidence type="ECO:0000313" key="3">
    <source>
        <dbReference type="Proteomes" id="UP000199513"/>
    </source>
</evidence>
<feature type="transmembrane region" description="Helical" evidence="1">
    <location>
        <begin position="7"/>
        <end position="27"/>
    </location>
</feature>
<feature type="transmembrane region" description="Helical" evidence="1">
    <location>
        <begin position="460"/>
        <end position="483"/>
    </location>
</feature>
<feature type="transmembrane region" description="Helical" evidence="1">
    <location>
        <begin position="408"/>
        <end position="426"/>
    </location>
</feature>
<feature type="transmembrane region" description="Helical" evidence="1">
    <location>
        <begin position="127"/>
        <end position="146"/>
    </location>
</feature>
<feature type="transmembrane region" description="Helical" evidence="1">
    <location>
        <begin position="432"/>
        <end position="453"/>
    </location>
</feature>
<name>A0A1I2GHI7_9BACT</name>
<protein>
    <recommendedName>
        <fullName evidence="4">Dolichyl-phosphate-mannose-protein mannosyltransferase</fullName>
    </recommendedName>
</protein>
<dbReference type="RefSeq" id="WP_091545171.1">
    <property type="nucleotide sequence ID" value="NZ_FONY01000018.1"/>
</dbReference>
<evidence type="ECO:0008006" key="4">
    <source>
        <dbReference type="Google" id="ProtNLM"/>
    </source>
</evidence>
<keyword evidence="1" id="KW-0472">Membrane</keyword>
<feature type="transmembrane region" description="Helical" evidence="1">
    <location>
        <begin position="213"/>
        <end position="235"/>
    </location>
</feature>
<feature type="transmembrane region" description="Helical" evidence="1">
    <location>
        <begin position="95"/>
        <end position="115"/>
    </location>
</feature>
<evidence type="ECO:0000313" key="2">
    <source>
        <dbReference type="EMBL" id="SFF16196.1"/>
    </source>
</evidence>
<evidence type="ECO:0000256" key="1">
    <source>
        <dbReference type="SAM" id="Phobius"/>
    </source>
</evidence>
<dbReference type="AlphaFoldDB" id="A0A1I2GHI7"/>
<gene>
    <name evidence="2" type="ORF">SAMN04488541_101839</name>
</gene>
<sequence>MARIENTWFWLLLALLLKTLVILFLIYNLHLLNGDGLIGICSGDCPDYLHTAQNVAKYFTFGRIYEGVLSPYAGRMPGYDLVLAPLSLFFDELTAQNLTFLLQIILSMISTYLLARIAYFIFPSKKVFYFTFFVYGINSFVTFYDLFILTESFFVSAFIISFYFFISAKNTWHYVLSGAFLTWAILMRPYILPIWVLLNLYLIYLFFKKIFSFPVLAKVILSFNLVLGVTEAIWITRNYVHFGKFIPVVTDVHAGLKEGKFLALMEFVQSWGGDMVSWNPDSEMVLFYKMPQINHLPNKYQSFKDLPEYVFTSAYNADSLEKVKKIYAITDDSTFSGSERMEADRQVTALLRKYRQSFIEEKPFYFYIVAPLRLLPKFLFHSGSYYLSNLPFAEQNFFQKTVKIIYSGLYYFTLLVGLSFVFYSIANFKQIAVNQWLILLIPLYIIALCPLVLRRIEYRYFILAYPFLSILACYMLNLLLLYFSNPKLLKD</sequence>
<dbReference type="STRING" id="1003.SAMN04488541_101839"/>
<accession>A0A1I2GHI7</accession>
<reference evidence="3" key="1">
    <citation type="submission" date="2016-10" db="EMBL/GenBank/DDBJ databases">
        <authorList>
            <person name="Varghese N."/>
            <person name="Submissions S."/>
        </authorList>
    </citation>
    <scope>NUCLEOTIDE SEQUENCE [LARGE SCALE GENOMIC DNA]</scope>
    <source>
        <strain>GEY</strain>
        <strain evidence="3">DSM 9560</strain>
    </source>
</reference>
<dbReference type="Proteomes" id="UP000199513">
    <property type="component" value="Unassembled WGS sequence"/>
</dbReference>
<keyword evidence="1" id="KW-1133">Transmembrane helix</keyword>
<dbReference type="OrthoDB" id="923555at2"/>
<keyword evidence="1" id="KW-0812">Transmembrane</keyword>
<organism evidence="2 3">
    <name type="scientific">Thermoflexibacter ruber</name>
    <dbReference type="NCBI Taxonomy" id="1003"/>
    <lineage>
        <taxon>Bacteria</taxon>
        <taxon>Pseudomonadati</taxon>
        <taxon>Bacteroidota</taxon>
        <taxon>Cytophagia</taxon>
        <taxon>Cytophagales</taxon>
        <taxon>Thermoflexibacteraceae</taxon>
        <taxon>Thermoflexibacter</taxon>
    </lineage>
</organism>
<feature type="transmembrane region" description="Helical" evidence="1">
    <location>
        <begin position="180"/>
        <end position="207"/>
    </location>
</feature>
<proteinExistence type="predicted"/>
<keyword evidence="3" id="KW-1185">Reference proteome</keyword>
<dbReference type="EMBL" id="FONY01000018">
    <property type="protein sequence ID" value="SFF16196.1"/>
    <property type="molecule type" value="Genomic_DNA"/>
</dbReference>